<dbReference type="Gene3D" id="3.90.79.10">
    <property type="entry name" value="Nucleoside Triphosphate Pyrophosphohydrolase"/>
    <property type="match status" value="1"/>
</dbReference>
<dbReference type="OrthoDB" id="9780586at2"/>
<reference evidence="2 3" key="1">
    <citation type="submission" date="2019-04" db="EMBL/GenBank/DDBJ databases">
        <title>Cohnella sp. nov. isolated from preserved vegetables.</title>
        <authorList>
            <person name="Lin S.-Y."/>
            <person name="Hung M.-H."/>
            <person name="Young C.-C."/>
        </authorList>
    </citation>
    <scope>NUCLEOTIDE SEQUENCE [LARGE SCALE GENOMIC DNA]</scope>
    <source>
        <strain evidence="2 3">CC-MHH1044</strain>
    </source>
</reference>
<name>A0A4S4BSI3_9BACL</name>
<dbReference type="EMBL" id="SSOB01000017">
    <property type="protein sequence ID" value="THF78011.1"/>
    <property type="molecule type" value="Genomic_DNA"/>
</dbReference>
<dbReference type="PANTHER" id="PTHR10885:SF0">
    <property type="entry name" value="ISOPENTENYL-DIPHOSPHATE DELTA-ISOMERASE"/>
    <property type="match status" value="1"/>
</dbReference>
<evidence type="ECO:0000313" key="3">
    <source>
        <dbReference type="Proteomes" id="UP000310636"/>
    </source>
</evidence>
<dbReference type="InterPro" id="IPR015797">
    <property type="entry name" value="NUDIX_hydrolase-like_dom_sf"/>
</dbReference>
<dbReference type="Proteomes" id="UP000310636">
    <property type="component" value="Unassembled WGS sequence"/>
</dbReference>
<evidence type="ECO:0000259" key="1">
    <source>
        <dbReference type="PROSITE" id="PS51462"/>
    </source>
</evidence>
<keyword evidence="3" id="KW-1185">Reference proteome</keyword>
<evidence type="ECO:0000313" key="2">
    <source>
        <dbReference type="EMBL" id="THF78011.1"/>
    </source>
</evidence>
<comment type="caution">
    <text evidence="2">The sequence shown here is derived from an EMBL/GenBank/DDBJ whole genome shotgun (WGS) entry which is preliminary data.</text>
</comment>
<accession>A0A4S4BSI3</accession>
<protein>
    <submittedName>
        <fullName evidence="2">NUDIX domain-containing protein</fullName>
    </submittedName>
</protein>
<proteinExistence type="predicted"/>
<feature type="domain" description="Nudix hydrolase" evidence="1">
    <location>
        <begin position="28"/>
        <end position="173"/>
    </location>
</feature>
<dbReference type="RefSeq" id="WP_136370622.1">
    <property type="nucleotide sequence ID" value="NZ_SSOB01000017.1"/>
</dbReference>
<dbReference type="CDD" id="cd04692">
    <property type="entry name" value="NUDIX_Hydrolase"/>
    <property type="match status" value="1"/>
</dbReference>
<gene>
    <name evidence="2" type="ORF">E6C55_15005</name>
</gene>
<dbReference type="SUPFAM" id="SSF55811">
    <property type="entry name" value="Nudix"/>
    <property type="match status" value="1"/>
</dbReference>
<organism evidence="2 3">
    <name type="scientific">Cohnella fermenti</name>
    <dbReference type="NCBI Taxonomy" id="2565925"/>
    <lineage>
        <taxon>Bacteria</taxon>
        <taxon>Bacillati</taxon>
        <taxon>Bacillota</taxon>
        <taxon>Bacilli</taxon>
        <taxon>Bacillales</taxon>
        <taxon>Paenibacillaceae</taxon>
        <taxon>Cohnella</taxon>
    </lineage>
</organism>
<dbReference type="GO" id="GO:0003824">
    <property type="term" value="F:catalytic activity"/>
    <property type="evidence" value="ECO:0007669"/>
    <property type="project" value="UniProtKB-ARBA"/>
</dbReference>
<dbReference type="AlphaFoldDB" id="A0A4S4BSI3"/>
<dbReference type="PROSITE" id="PS51462">
    <property type="entry name" value="NUDIX"/>
    <property type="match status" value="1"/>
</dbReference>
<dbReference type="Pfam" id="PF00293">
    <property type="entry name" value="NUDIX"/>
    <property type="match status" value="1"/>
</dbReference>
<dbReference type="PANTHER" id="PTHR10885">
    <property type="entry name" value="ISOPENTENYL-DIPHOSPHATE DELTA-ISOMERASE"/>
    <property type="match status" value="1"/>
</dbReference>
<sequence>MAEKFDIYDERGYGIGTAERRDVHALGLWHRSFHCWLARRAEERTTRILFQRRSAGKDTNPDCFDITVAGHLSAGETVRDAAREMDEEIGWSVPFESLRFFGAVQEEGEGTVRSVPFVDRETSYVYGCLTDLAMDSFRLQREEVSGLYEADADELISLMLGERESVLAAGVAYASEQEEALTPAVAEVRADLFVPRERSYYVDVFRFLAGLAWKESVR</sequence>
<dbReference type="InterPro" id="IPR000086">
    <property type="entry name" value="NUDIX_hydrolase_dom"/>
</dbReference>